<sequence length="1621" mass="178288">MDSYGLFRKLGAGARFDLKRFSQDAQRFKVVKVRDTEFDPPESLDFFGSKDTKLPSISENGLGTNGSKKSKAKIQQRESHTDEKVDDSEERLNAGTAKKRKQDTGNFEGKKRKRKTQEPVSVRSDVENDGILWMSSLETKIKDTREKGEKKPTAEKLEQLRQQKINHFRNKHKISIQGTDLPEPIATFEQLQAEYKIQPKIMQNIQAAGFQVPTPIQMQAIPVMLHGRELLASAPTGSGKTLAFSIPILAHLKQPMNKGFRALIISPTRELASQTHRELVKLSEGSGFRIHMIHKAVEATKKFGPKSSQKFDILVTTPNRLIYLLKQDPPGIDLTRVEWLVVDESDKLFEDGKSGFRDQLASIFLACTSHVVKRALFSATFAFDVEQWCKLNLDNVILVSVGARNSAAETVDQELLFVGSETGKLLAMRDLVKKGFTPPVLVFVQSIERAKELFHELIYEGINVDVIHADKTQQQRDNVVHSFRAGKIWVLICTALLARGIDFKGVNMVINYDFPTSAVEYIHRIGRTGRAGHTGKAVTFFTEDDKPLLRSVANVIQQAGCPVPDYIKTFHKLQSFMFPVAGGIGPPQGMIPIQQQGFPMVSVMQSNMPGMMGMNYGSQMSPGPMTMQGGMPLGAMQATGMSFMGQASFLGMRPAAPQYTPDMQKQFAEEQQKRFEHQQKFLEEERKRRQFEEQKQKLRLLSSVKPKAFQSYHPTTQARQLLSEKAVVNPLPSVQIPVSSILHDTIGQVPYFSTSASSHTTHKTGHSLEESLLIYDLSASGQEQTKLKTSEIEHKASAASQVHPSVTVNNGNAVGGLVSGTTAAQVYKASQQNIAVEECDLYKKILETTMTPTGIDTAKLYPILMSSGLPRETLGQIWALTNRTTPGKLTKEELYTVLAMIAVTQVVKPEEDDFQDFQDASKSGSLDESFTDFQGEGSGSSKATSSQHRSSVPSLLIPLPGTKTPSSMDKYAVFKGIAVEKPSESAAMFGDYGDKYSAFRELEQPPESKYLAPGKSLSLADDFGEFNLFGGLSNCISVWGQDDFADFMAFNNSSVFSEQKMDDKYKAVKQEANPAPPAVSSLSAMKSGQNSAAVAPTKYDIFKQLSLEGSGTGVEELKDSTPSVKSDDDFSDFHSNKFSSMCSNMDKSLVDKVAAFKQAKEDSASVKSLDLPSIGGSSVGKEDSEDALSVQFDMKLADVGGDLKHVMSDSSLDLPTVSGQHPPAADIDDLKCAPFGNYNSGSAVSSLASYDWSDTEDIHQSRKLSSFVLSSGSGASSATSVLQKKETLFGSSENVTMTTVSKVTTFSTEDVLQDVKFAAFASFKDPGPRCQSDDETEGFGEFSRPLSEAKESVTVDASPEVDLATNGILPEMAKECVDDFGEFQSEKPKISKFDFLVATSQGKMKSSEEMIKSELATFDLSVQGSHKRSLSLGDREISRSSPSPALEQPFRDRSNTLSEKPALPVIRDKYKDLTGEVEESERYAYEWQRCLESALQVIKKANDTLNGISSSSVCTEVIQSAQGMEYLLGVVEVYRVTKRVELGIKATAVCSEKLQQLLKDIDKVWNNLISFMSLAALTAFNSETDNFKLAYGGHQYHASCANFWINCVEPKPPGLILPDLL</sequence>
<dbReference type="SMART" id="SM00490">
    <property type="entry name" value="HELICc"/>
    <property type="match status" value="1"/>
</dbReference>
<keyword evidence="21" id="KW-1185">Reference proteome</keyword>
<evidence type="ECO:0000256" key="6">
    <source>
        <dbReference type="ARBA" id="ARBA00022840"/>
    </source>
</evidence>
<evidence type="ECO:0000256" key="4">
    <source>
        <dbReference type="ARBA" id="ARBA00022801"/>
    </source>
</evidence>
<dbReference type="SUPFAM" id="SSF52540">
    <property type="entry name" value="P-loop containing nucleoside triphosphate hydrolases"/>
    <property type="match status" value="1"/>
</dbReference>
<dbReference type="InterPro" id="IPR011545">
    <property type="entry name" value="DEAD/DEAH_box_helicase_dom"/>
</dbReference>
<feature type="domain" description="EH" evidence="16">
    <location>
        <begin position="862"/>
        <end position="902"/>
    </location>
</feature>
<dbReference type="SUPFAM" id="SSF47473">
    <property type="entry name" value="EF-hand"/>
    <property type="match status" value="1"/>
</dbReference>
<dbReference type="Pfam" id="PF25999">
    <property type="entry name" value="SYNRG_C"/>
    <property type="match status" value="1"/>
</dbReference>
<proteinExistence type="inferred from homology"/>
<dbReference type="GO" id="GO:0003723">
    <property type="term" value="F:RNA binding"/>
    <property type="evidence" value="ECO:0007669"/>
    <property type="project" value="UniProtKB-KW"/>
</dbReference>
<feature type="domain" description="DEAD-box RNA helicase Q" evidence="19">
    <location>
        <begin position="190"/>
        <end position="218"/>
    </location>
</feature>
<feature type="short sequence motif" description="Q motif" evidence="13">
    <location>
        <begin position="190"/>
        <end position="218"/>
    </location>
</feature>
<keyword evidence="7" id="KW-0694">RNA-binding</keyword>
<dbReference type="EC" id="3.6.4.13" evidence="2"/>
<dbReference type="PROSITE" id="PS51192">
    <property type="entry name" value="HELICASE_ATP_BIND_1"/>
    <property type="match status" value="1"/>
</dbReference>
<dbReference type="Pfam" id="PF12763">
    <property type="entry name" value="EH"/>
    <property type="match status" value="1"/>
</dbReference>
<dbReference type="InterPro" id="IPR059024">
    <property type="entry name" value="SYNRG_C"/>
</dbReference>
<evidence type="ECO:0000259" key="19">
    <source>
        <dbReference type="PROSITE" id="PS51195"/>
    </source>
</evidence>
<evidence type="ECO:0000256" key="9">
    <source>
        <dbReference type="ARBA" id="ARBA00024355"/>
    </source>
</evidence>
<keyword evidence="3" id="KW-0547">Nucleotide-binding</keyword>
<name>M7C020_CHEMY</name>
<dbReference type="GO" id="GO:0005730">
    <property type="term" value="C:nucleolus"/>
    <property type="evidence" value="ECO:0007669"/>
    <property type="project" value="UniProtKB-SubCell"/>
</dbReference>
<dbReference type="InterPro" id="IPR039656">
    <property type="entry name" value="SYNRG"/>
</dbReference>
<dbReference type="InterPro" id="IPR000261">
    <property type="entry name" value="EH_dom"/>
</dbReference>
<evidence type="ECO:0000259" key="18">
    <source>
        <dbReference type="PROSITE" id="PS51194"/>
    </source>
</evidence>
<dbReference type="FunFam" id="3.40.50.300:FF:000759">
    <property type="entry name" value="probable ATP-dependent RNA helicase DDX52"/>
    <property type="match status" value="1"/>
</dbReference>
<feature type="compositionally biased region" description="Polar residues" evidence="15">
    <location>
        <begin position="55"/>
        <end position="67"/>
    </location>
</feature>
<feature type="region of interest" description="Disordered" evidence="15">
    <location>
        <begin position="39"/>
        <end position="124"/>
    </location>
</feature>
<feature type="region of interest" description="Disordered" evidence="15">
    <location>
        <begin position="1429"/>
        <end position="1458"/>
    </location>
</feature>
<keyword evidence="14" id="KW-0175">Coiled coil</keyword>
<dbReference type="InterPro" id="IPR011992">
    <property type="entry name" value="EF-hand-dom_pair"/>
</dbReference>
<comment type="subcellular location">
    <subcellularLocation>
        <location evidence="1">Nucleus</location>
        <location evidence="1">Nucleolus</location>
    </subcellularLocation>
</comment>
<keyword evidence="4" id="KW-0378">Hydrolase</keyword>
<evidence type="ECO:0000256" key="2">
    <source>
        <dbReference type="ARBA" id="ARBA00012552"/>
    </source>
</evidence>
<dbReference type="InterPro" id="IPR014001">
    <property type="entry name" value="Helicase_ATP-bd"/>
</dbReference>
<dbReference type="Pfam" id="PF00270">
    <property type="entry name" value="DEAD"/>
    <property type="match status" value="1"/>
</dbReference>
<dbReference type="EMBL" id="KB521250">
    <property type="protein sequence ID" value="EMP37703.1"/>
    <property type="molecule type" value="Genomic_DNA"/>
</dbReference>
<dbReference type="GO" id="GO:0005524">
    <property type="term" value="F:ATP binding"/>
    <property type="evidence" value="ECO:0007669"/>
    <property type="project" value="UniProtKB-KW"/>
</dbReference>
<evidence type="ECO:0000256" key="11">
    <source>
        <dbReference type="ARBA" id="ARBA00047984"/>
    </source>
</evidence>
<feature type="domain" description="Helicase ATP-binding" evidence="17">
    <location>
        <begin position="221"/>
        <end position="399"/>
    </location>
</feature>
<dbReference type="eggNOG" id="KOG0998">
    <property type="taxonomic scope" value="Eukaryota"/>
</dbReference>
<evidence type="ECO:0000256" key="8">
    <source>
        <dbReference type="ARBA" id="ARBA00023242"/>
    </source>
</evidence>
<dbReference type="PANTHER" id="PTHR15463:SF2">
    <property type="entry name" value="SYNERGIN GAMMA"/>
    <property type="match status" value="1"/>
</dbReference>
<feature type="region of interest" description="Disordered" evidence="15">
    <location>
        <begin position="916"/>
        <end position="961"/>
    </location>
</feature>
<evidence type="ECO:0000256" key="7">
    <source>
        <dbReference type="ARBA" id="ARBA00022884"/>
    </source>
</evidence>
<dbReference type="FunFam" id="3.40.50.300:FF:000906">
    <property type="entry name" value="Probable ATP-dependent RNA helicase DDX52"/>
    <property type="match status" value="1"/>
</dbReference>
<evidence type="ECO:0000256" key="1">
    <source>
        <dbReference type="ARBA" id="ARBA00004604"/>
    </source>
</evidence>
<dbReference type="SMART" id="SM00487">
    <property type="entry name" value="DEXDc"/>
    <property type="match status" value="1"/>
</dbReference>
<feature type="coiled-coil region" evidence="14">
    <location>
        <begin position="665"/>
        <end position="701"/>
    </location>
</feature>
<dbReference type="PANTHER" id="PTHR15463">
    <property type="entry name" value="AP1 GAMMA SUBUNIT BINDING PROTEIN 1"/>
    <property type="match status" value="1"/>
</dbReference>
<comment type="similarity">
    <text evidence="9">Belongs to the DEAD box helicase family. DDX52/ROK1 subfamily.</text>
</comment>
<evidence type="ECO:0000256" key="5">
    <source>
        <dbReference type="ARBA" id="ARBA00022806"/>
    </source>
</evidence>
<organism evidence="20 21">
    <name type="scientific">Chelonia mydas</name>
    <name type="common">Green sea-turtle</name>
    <name type="synonym">Chelonia agassizi</name>
    <dbReference type="NCBI Taxonomy" id="8469"/>
    <lineage>
        <taxon>Eukaryota</taxon>
        <taxon>Metazoa</taxon>
        <taxon>Chordata</taxon>
        <taxon>Craniata</taxon>
        <taxon>Vertebrata</taxon>
        <taxon>Euteleostomi</taxon>
        <taxon>Archelosauria</taxon>
        <taxon>Testudinata</taxon>
        <taxon>Testudines</taxon>
        <taxon>Cryptodira</taxon>
        <taxon>Durocryptodira</taxon>
        <taxon>Americhelydia</taxon>
        <taxon>Chelonioidea</taxon>
        <taxon>Cheloniidae</taxon>
        <taxon>Chelonia</taxon>
    </lineage>
</organism>
<dbReference type="Proteomes" id="UP000031443">
    <property type="component" value="Unassembled WGS sequence"/>
</dbReference>
<dbReference type="InterPro" id="IPR014014">
    <property type="entry name" value="RNA_helicase_DEAD_Q_motif"/>
</dbReference>
<reference evidence="21" key="1">
    <citation type="journal article" date="2013" name="Nat. Genet.">
        <title>The draft genomes of soft-shell turtle and green sea turtle yield insights into the development and evolution of the turtle-specific body plan.</title>
        <authorList>
            <person name="Wang Z."/>
            <person name="Pascual-Anaya J."/>
            <person name="Zadissa A."/>
            <person name="Li W."/>
            <person name="Niimura Y."/>
            <person name="Huang Z."/>
            <person name="Li C."/>
            <person name="White S."/>
            <person name="Xiong Z."/>
            <person name="Fang D."/>
            <person name="Wang B."/>
            <person name="Ming Y."/>
            <person name="Chen Y."/>
            <person name="Zheng Y."/>
            <person name="Kuraku S."/>
            <person name="Pignatelli M."/>
            <person name="Herrero J."/>
            <person name="Beal K."/>
            <person name="Nozawa M."/>
            <person name="Li Q."/>
            <person name="Wang J."/>
            <person name="Zhang H."/>
            <person name="Yu L."/>
            <person name="Shigenobu S."/>
            <person name="Wang J."/>
            <person name="Liu J."/>
            <person name="Flicek P."/>
            <person name="Searle S."/>
            <person name="Wang J."/>
            <person name="Kuratani S."/>
            <person name="Yin Y."/>
            <person name="Aken B."/>
            <person name="Zhang G."/>
            <person name="Irie N."/>
        </authorList>
    </citation>
    <scope>NUCLEOTIDE SEQUENCE [LARGE SCALE GENOMIC DNA]</scope>
</reference>
<evidence type="ECO:0000313" key="21">
    <source>
        <dbReference type="Proteomes" id="UP000031443"/>
    </source>
</evidence>
<evidence type="ECO:0000256" key="3">
    <source>
        <dbReference type="ARBA" id="ARBA00022741"/>
    </source>
</evidence>
<dbReference type="GO" id="GO:0030130">
    <property type="term" value="C:clathrin coat of trans-Golgi network vesicle"/>
    <property type="evidence" value="ECO:0007669"/>
    <property type="project" value="TreeGrafter"/>
</dbReference>
<gene>
    <name evidence="20" type="ORF">UY3_04984</name>
</gene>
<dbReference type="GO" id="GO:0003724">
    <property type="term" value="F:RNA helicase activity"/>
    <property type="evidence" value="ECO:0007669"/>
    <property type="project" value="UniProtKB-EC"/>
</dbReference>
<keyword evidence="5" id="KW-0347">Helicase</keyword>
<dbReference type="PROSITE" id="PS51195">
    <property type="entry name" value="Q_MOTIF"/>
    <property type="match status" value="1"/>
</dbReference>
<dbReference type="PROSITE" id="PS50031">
    <property type="entry name" value="EH"/>
    <property type="match status" value="1"/>
</dbReference>
<evidence type="ECO:0000259" key="16">
    <source>
        <dbReference type="PROSITE" id="PS50031"/>
    </source>
</evidence>
<evidence type="ECO:0000256" key="14">
    <source>
        <dbReference type="SAM" id="Coils"/>
    </source>
</evidence>
<feature type="domain" description="Helicase C-terminal" evidence="18">
    <location>
        <begin position="410"/>
        <end position="571"/>
    </location>
</feature>
<evidence type="ECO:0000313" key="20">
    <source>
        <dbReference type="EMBL" id="EMP37703.1"/>
    </source>
</evidence>
<dbReference type="InterPro" id="IPR001650">
    <property type="entry name" value="Helicase_C-like"/>
</dbReference>
<evidence type="ECO:0000256" key="12">
    <source>
        <dbReference type="ARBA" id="ARBA00075556"/>
    </source>
</evidence>
<dbReference type="InterPro" id="IPR027417">
    <property type="entry name" value="P-loop_NTPase"/>
</dbReference>
<evidence type="ECO:0000259" key="17">
    <source>
        <dbReference type="PROSITE" id="PS51192"/>
    </source>
</evidence>
<feature type="compositionally biased region" description="Polar residues" evidence="15">
    <location>
        <begin position="939"/>
        <end position="953"/>
    </location>
</feature>
<dbReference type="Gene3D" id="3.40.50.300">
    <property type="entry name" value="P-loop containing nucleotide triphosphate hydrolases"/>
    <property type="match status" value="2"/>
</dbReference>
<evidence type="ECO:0000256" key="15">
    <source>
        <dbReference type="SAM" id="MobiDB-lite"/>
    </source>
</evidence>
<dbReference type="CDD" id="cd00052">
    <property type="entry name" value="EH"/>
    <property type="match status" value="1"/>
</dbReference>
<dbReference type="GO" id="GO:0030490">
    <property type="term" value="P:maturation of SSU-rRNA"/>
    <property type="evidence" value="ECO:0007669"/>
    <property type="project" value="InterPro"/>
</dbReference>
<comment type="catalytic activity">
    <reaction evidence="11">
        <text>ATP + H2O = ADP + phosphate + H(+)</text>
        <dbReference type="Rhea" id="RHEA:13065"/>
        <dbReference type="ChEBI" id="CHEBI:15377"/>
        <dbReference type="ChEBI" id="CHEBI:15378"/>
        <dbReference type="ChEBI" id="CHEBI:30616"/>
        <dbReference type="ChEBI" id="CHEBI:43474"/>
        <dbReference type="ChEBI" id="CHEBI:456216"/>
        <dbReference type="EC" id="3.6.4.13"/>
    </reaction>
</comment>
<dbReference type="InterPro" id="IPR044764">
    <property type="entry name" value="DDX52/Rok1_DEADc"/>
</dbReference>
<accession>M7C020</accession>
<evidence type="ECO:0000256" key="13">
    <source>
        <dbReference type="PROSITE-ProRule" id="PRU00552"/>
    </source>
</evidence>
<protein>
    <recommendedName>
        <fullName evidence="10">Probable ATP-dependent RNA helicase DDX52</fullName>
        <ecNumber evidence="2">3.6.4.13</ecNumber>
    </recommendedName>
    <alternativeName>
        <fullName evidence="12">DEAD box protein 52</fullName>
    </alternativeName>
</protein>
<evidence type="ECO:0000256" key="10">
    <source>
        <dbReference type="ARBA" id="ARBA00044533"/>
    </source>
</evidence>
<dbReference type="STRING" id="8469.M7C020"/>
<feature type="compositionally biased region" description="Polar residues" evidence="15">
    <location>
        <begin position="918"/>
        <end position="932"/>
    </location>
</feature>
<dbReference type="PROSITE" id="PS51194">
    <property type="entry name" value="HELICASE_CTER"/>
    <property type="match status" value="1"/>
</dbReference>
<keyword evidence="6" id="KW-0067">ATP-binding</keyword>
<dbReference type="CDD" id="cd17957">
    <property type="entry name" value="DEADc_DDX52"/>
    <property type="match status" value="1"/>
</dbReference>
<dbReference type="Gene3D" id="1.10.238.10">
    <property type="entry name" value="EF-hand"/>
    <property type="match status" value="1"/>
</dbReference>
<dbReference type="Pfam" id="PF00271">
    <property type="entry name" value="Helicase_C"/>
    <property type="match status" value="1"/>
</dbReference>
<keyword evidence="8" id="KW-0539">Nucleus</keyword>
<dbReference type="CDD" id="cd18787">
    <property type="entry name" value="SF2_C_DEAD"/>
    <property type="match status" value="1"/>
</dbReference>
<dbReference type="GO" id="GO:0016787">
    <property type="term" value="F:hydrolase activity"/>
    <property type="evidence" value="ECO:0007669"/>
    <property type="project" value="UniProtKB-KW"/>
</dbReference>